<dbReference type="Proteomes" id="UP000183567">
    <property type="component" value="Unassembled WGS sequence"/>
</dbReference>
<dbReference type="EMBL" id="LVVM01002651">
    <property type="protein sequence ID" value="OJA16327.1"/>
    <property type="molecule type" value="Genomic_DNA"/>
</dbReference>
<accession>A0A1J8Q6P2</accession>
<reference evidence="1 2" key="1">
    <citation type="submission" date="2016-03" db="EMBL/GenBank/DDBJ databases">
        <title>Comparative genomics of the ectomycorrhizal sister species Rhizopogon vinicolor and Rhizopogon vesiculosus (Basidiomycota: Boletales) reveals a divergence of the mating type B locus.</title>
        <authorList>
            <person name="Mujic A.B."/>
            <person name="Kuo A."/>
            <person name="Tritt A."/>
            <person name="Lipzen A."/>
            <person name="Chen C."/>
            <person name="Johnson J."/>
            <person name="Sharma A."/>
            <person name="Barry K."/>
            <person name="Grigoriev I.V."/>
            <person name="Spatafora J.W."/>
        </authorList>
    </citation>
    <scope>NUCLEOTIDE SEQUENCE [LARGE SCALE GENOMIC DNA]</scope>
    <source>
        <strain evidence="1 2">AM-OR11-056</strain>
    </source>
</reference>
<keyword evidence="2" id="KW-1185">Reference proteome</keyword>
<evidence type="ECO:0000313" key="2">
    <source>
        <dbReference type="Proteomes" id="UP000183567"/>
    </source>
</evidence>
<organism evidence="1 2">
    <name type="scientific">Rhizopogon vesiculosus</name>
    <dbReference type="NCBI Taxonomy" id="180088"/>
    <lineage>
        <taxon>Eukaryota</taxon>
        <taxon>Fungi</taxon>
        <taxon>Dikarya</taxon>
        <taxon>Basidiomycota</taxon>
        <taxon>Agaricomycotina</taxon>
        <taxon>Agaricomycetes</taxon>
        <taxon>Agaricomycetidae</taxon>
        <taxon>Boletales</taxon>
        <taxon>Suillineae</taxon>
        <taxon>Rhizopogonaceae</taxon>
        <taxon>Rhizopogon</taxon>
    </lineage>
</organism>
<name>A0A1J8Q6P2_9AGAM</name>
<comment type="caution">
    <text evidence="1">The sequence shown here is derived from an EMBL/GenBank/DDBJ whole genome shotgun (WGS) entry which is preliminary data.</text>
</comment>
<protein>
    <submittedName>
        <fullName evidence="1">Uncharacterized protein</fullName>
    </submittedName>
</protein>
<evidence type="ECO:0000313" key="1">
    <source>
        <dbReference type="EMBL" id="OJA16327.1"/>
    </source>
</evidence>
<feature type="non-terminal residue" evidence="1">
    <location>
        <position position="12"/>
    </location>
</feature>
<proteinExistence type="predicted"/>
<gene>
    <name evidence="1" type="ORF">AZE42_13349</name>
</gene>
<sequence>MKQTFLQEEHIM</sequence>